<keyword evidence="4" id="KW-1185">Reference proteome</keyword>
<dbReference type="Pfam" id="PF14501">
    <property type="entry name" value="HATPase_c_5"/>
    <property type="match status" value="1"/>
</dbReference>
<evidence type="ECO:0000259" key="2">
    <source>
        <dbReference type="Pfam" id="PF14501"/>
    </source>
</evidence>
<dbReference type="InterPro" id="IPR036890">
    <property type="entry name" value="HATPase_C_sf"/>
</dbReference>
<dbReference type="SUPFAM" id="SSF55874">
    <property type="entry name" value="ATPase domain of HSP90 chaperone/DNA topoisomerase II/histidine kinase"/>
    <property type="match status" value="1"/>
</dbReference>
<keyword evidence="1" id="KW-0812">Transmembrane</keyword>
<dbReference type="Gene3D" id="3.30.565.10">
    <property type="entry name" value="Histidine kinase-like ATPase, C-terminal domain"/>
    <property type="match status" value="1"/>
</dbReference>
<proteinExistence type="predicted"/>
<dbReference type="Proteomes" id="UP000278327">
    <property type="component" value="Unassembled WGS sequence"/>
</dbReference>
<feature type="domain" description="Sensor histidine kinase NatK-like C-terminal" evidence="2">
    <location>
        <begin position="200"/>
        <end position="301"/>
    </location>
</feature>
<keyword evidence="1" id="KW-1133">Transmembrane helix</keyword>
<comment type="caution">
    <text evidence="3">The sequence shown here is derived from an EMBL/GenBank/DDBJ whole genome shotgun (WGS) entry which is preliminary data.</text>
</comment>
<keyword evidence="1" id="KW-0472">Membrane</keyword>
<dbReference type="AlphaFoldDB" id="A0A3N0AXL7"/>
<protein>
    <recommendedName>
        <fullName evidence="2">Sensor histidine kinase NatK-like C-terminal domain-containing protein</fullName>
    </recommendedName>
</protein>
<evidence type="ECO:0000313" key="4">
    <source>
        <dbReference type="Proteomes" id="UP000278327"/>
    </source>
</evidence>
<evidence type="ECO:0000256" key="1">
    <source>
        <dbReference type="SAM" id="Phobius"/>
    </source>
</evidence>
<sequence>MTASVAEAVLCAALLLSMALWYGARMGAVPLSRRLAAMAIPLTQACALVAFAVFATRDSALDRFVPYVVFATAVCLVVDGFALPSLSLGARKESAQEQARAAAELLEATRQGAAAARREAQEADDVRRGMGQALNRAIAQCDRGEAGGAGELATGPSLARYCHNDVVDALLALKARRAGEEGVAFEAHADVPARVAIDDVDLCALFSNMLDNGINGAVKAEGRRFVRLDASVRGAMLVVRVANSCRPRSGESSVKLGKRGRQGRRTVDSHGWGLDILGALAERYNGSFESAAKGDQWVASMVVRCR</sequence>
<feature type="transmembrane region" description="Helical" evidence="1">
    <location>
        <begin position="35"/>
        <end position="55"/>
    </location>
</feature>
<dbReference type="EMBL" id="QICA01000002">
    <property type="protein sequence ID" value="RNL39621.1"/>
    <property type="molecule type" value="Genomic_DNA"/>
</dbReference>
<gene>
    <name evidence="3" type="ORF">DMP10_01420</name>
</gene>
<accession>A0A3N0AXL7</accession>
<dbReference type="RefSeq" id="WP_117285114.1">
    <property type="nucleotide sequence ID" value="NZ_JAMTCE010000005.1"/>
</dbReference>
<dbReference type="InterPro" id="IPR032834">
    <property type="entry name" value="NatK-like_C"/>
</dbReference>
<organism evidence="3 4">
    <name type="scientific">Adlercreutzia equolifaciens subsp. celatus DSM 18785</name>
    <dbReference type="NCBI Taxonomy" id="1121021"/>
    <lineage>
        <taxon>Bacteria</taxon>
        <taxon>Bacillati</taxon>
        <taxon>Actinomycetota</taxon>
        <taxon>Coriobacteriia</taxon>
        <taxon>Eggerthellales</taxon>
        <taxon>Eggerthellaceae</taxon>
        <taxon>Adlercreutzia</taxon>
    </lineage>
</organism>
<reference evidence="3 4" key="1">
    <citation type="journal article" date="2019" name="Microbiol. Resour. Announc.">
        <title>Draft Genome Sequences of Type Strains of Gordonibacter faecihominis, Paraeggerthella hongkongensis, Parvibacter caecicola,Slackia equolifaciens, Slackia faecicanis, and Slackia isoflavoniconvertens.</title>
        <authorList>
            <person name="Danylec N."/>
            <person name="Stoll D.A."/>
            <person name="Dotsch A."/>
            <person name="Huch M."/>
        </authorList>
    </citation>
    <scope>NUCLEOTIDE SEQUENCE [LARGE SCALE GENOMIC DNA]</scope>
    <source>
        <strain evidence="3 4">DSM 18785</strain>
    </source>
</reference>
<evidence type="ECO:0000313" key="3">
    <source>
        <dbReference type="EMBL" id="RNL39621.1"/>
    </source>
</evidence>
<name>A0A3N0AXL7_9ACTN</name>
<feature type="transmembrane region" description="Helical" evidence="1">
    <location>
        <begin position="6"/>
        <end position="23"/>
    </location>
</feature>
<feature type="transmembrane region" description="Helical" evidence="1">
    <location>
        <begin position="67"/>
        <end position="90"/>
    </location>
</feature>